<dbReference type="Proteomes" id="UP001221142">
    <property type="component" value="Unassembled WGS sequence"/>
</dbReference>
<dbReference type="AlphaFoldDB" id="A0AAD7F7D5"/>
<proteinExistence type="predicted"/>
<protein>
    <submittedName>
        <fullName evidence="1">Uncharacterized protein</fullName>
    </submittedName>
</protein>
<reference evidence="1" key="1">
    <citation type="submission" date="2023-03" db="EMBL/GenBank/DDBJ databases">
        <title>Massive genome expansion in bonnet fungi (Mycena s.s.) driven by repeated elements and novel gene families across ecological guilds.</title>
        <authorList>
            <consortium name="Lawrence Berkeley National Laboratory"/>
            <person name="Harder C.B."/>
            <person name="Miyauchi S."/>
            <person name="Viragh M."/>
            <person name="Kuo A."/>
            <person name="Thoen E."/>
            <person name="Andreopoulos B."/>
            <person name="Lu D."/>
            <person name="Skrede I."/>
            <person name="Drula E."/>
            <person name="Henrissat B."/>
            <person name="Morin E."/>
            <person name="Kohler A."/>
            <person name="Barry K."/>
            <person name="LaButti K."/>
            <person name="Morin E."/>
            <person name="Salamov A."/>
            <person name="Lipzen A."/>
            <person name="Mereny Z."/>
            <person name="Hegedus B."/>
            <person name="Baldrian P."/>
            <person name="Stursova M."/>
            <person name="Weitz H."/>
            <person name="Taylor A."/>
            <person name="Grigoriev I.V."/>
            <person name="Nagy L.G."/>
            <person name="Martin F."/>
            <person name="Kauserud H."/>
        </authorList>
    </citation>
    <scope>NUCLEOTIDE SEQUENCE</scope>
    <source>
        <strain evidence="1">9284</strain>
    </source>
</reference>
<name>A0AAD7F7D5_9AGAR</name>
<evidence type="ECO:0000313" key="2">
    <source>
        <dbReference type="Proteomes" id="UP001221142"/>
    </source>
</evidence>
<gene>
    <name evidence="1" type="ORF">FB45DRAFT_436414</name>
</gene>
<accession>A0AAD7F7D5</accession>
<dbReference type="EMBL" id="JARKIF010000054">
    <property type="protein sequence ID" value="KAJ7606847.1"/>
    <property type="molecule type" value="Genomic_DNA"/>
</dbReference>
<comment type="caution">
    <text evidence="1">The sequence shown here is derived from an EMBL/GenBank/DDBJ whole genome shotgun (WGS) entry which is preliminary data.</text>
</comment>
<evidence type="ECO:0000313" key="1">
    <source>
        <dbReference type="EMBL" id="KAJ7606847.1"/>
    </source>
</evidence>
<sequence>MPNDLYQLSMSRSTKIILAFGYASMSSAAKTLHGASVTAIQWPSSLSHSARPNVPLPSNLTTYASIQHLDVLCIGADTATVVAIVVPQHLQCSLYRCVEETRPPWVRGADKCVGRCRCFQCPQIGFPSNWRYSVHGYWWSEAKGSQQRYLIHPANSRHGLALPVLNRTLSPNRSVGFRCSALREIIAFSSAGGITFSSGIHYTSQGGR</sequence>
<keyword evidence="2" id="KW-1185">Reference proteome</keyword>
<organism evidence="1 2">
    <name type="scientific">Roridomyces roridus</name>
    <dbReference type="NCBI Taxonomy" id="1738132"/>
    <lineage>
        <taxon>Eukaryota</taxon>
        <taxon>Fungi</taxon>
        <taxon>Dikarya</taxon>
        <taxon>Basidiomycota</taxon>
        <taxon>Agaricomycotina</taxon>
        <taxon>Agaricomycetes</taxon>
        <taxon>Agaricomycetidae</taxon>
        <taxon>Agaricales</taxon>
        <taxon>Marasmiineae</taxon>
        <taxon>Mycenaceae</taxon>
        <taxon>Roridomyces</taxon>
    </lineage>
</organism>